<feature type="compositionally biased region" description="Polar residues" evidence="7">
    <location>
        <begin position="1464"/>
        <end position="1482"/>
    </location>
</feature>
<dbReference type="STRING" id="1447883.A0A2B7YF45"/>
<feature type="region of interest" description="Disordered" evidence="7">
    <location>
        <begin position="920"/>
        <end position="942"/>
    </location>
</feature>
<sequence>MPPRRPAKASHLRQVSAASVDTTSSQSTTISAYPSAQDSIDQNESQRSTAGASRKLCSLWVHDENFSREEVLFNLSAFGDLGVEIGDLIEVSAPGTIPGDSHVPTKKPDSSGRRVRDTTDSEPLRASSPTTSAGPQGRYLFLAKPLPPDVKTRQPNLQISVANNVANIFGFKNRSMVQLSTKAKSQCSASHVELIFRDQYLVRADMWRLAMSELVNKPLYKGQKIIFMGNIKATIKSIYVNGRKTLAGYFSPRTVPVFRSESARYVLFIQMSKEMWDFDSEGSGDILFSRVINGLLPELFKRWANIEARHLVTIVLFTRVQYDMTPANTSANALSNYKTNRMASDSRPPFQDYYRVVVNDMPSGNWTAILNELKREFRIFLRDVSIPQAHFPESPTSAEDIQTRDPNCPAVIAGHPTSALHGNILEAINSATSYLTFEHIGRDLVRTGTSIVLITPGTGIFEVAYETLALTSELLTSRAIGIDLICLSPMPLHSVPLFKYKLPRDSQSRPGSAISKDSTIRQPPSDIGASPDSLSSRFSHSKMLTTPYEPAPRSLQRPSSANNADNWAYGIPQWMDVSFWDPALYKESRAAMAKVLKTPVPATVAKQSKPFVPKVRMYEIQMMGVMESEQSNISVPYLSSSEGRPLKGASAMFSNQHSNDIPNSGRYLSPQGSPLKQHFSDSFRSGSMLLSLKDPKRSIFPGPTKQVTKTLEWMDSYDNTTFRINPRNQDRRKTSKAKRRESDALSLRPKEKQPPPQDGHREPDYPTVRVRHDLSSRPSNNGLRPGLMLPSSSATKPTKPAKKSNMKSPSKLSAPRISRSISFALRGLGPAPPRAVPSTEINVEHAKALPTTSRRGHQSAISESNTVDATSISIPDPPVGPSTGTPKASNFDIAKTPNEGEVTPSRPISIRVAAKKPVEEGSIDSHGLESSFSTSTTEMPYDRRQSMKSHGIFPMKRMGPKFDLAQSASQNELNLPISPTKALSPWIIPVNPHNPPKRGPSKSSWFGRWQHVYPRMPVASTVKWKSLKSPAILPLTTEEFPSKQELASDFLQTPYRVYQNDESDVSETPKTREILLREMVALRLSHGFQIVVGRAVEEASSQFALSSPNIFDTKSMARDGITIFMSLGNIIHRLVCETGGSIEVTRFTRKTLEGLLSDAKSFATNYSPAVKTILSAQYCKNTISLQLPQEEFNWNYADAFLAGHRDHVTDPARQLRFFRTRYVLIPVQLPPNSRRPMSSYTEDNEEEIHLLGINQLTQLWQRYRYIPPEEKRFHTTSQKKDPNPFNIIYQTFNPSEVVAAELDRLLLEDPGLDNPSIQLLPDSELLQRSNINLTSLAQTIQGEKGVRMMDRRWHWRLHYNCFVGIEFTTWLLQNFRDIDTREEAVQFGNELMNHGLFHHVQRRHNFRDGNYFYQISDEYRIPRPESRSSWFPARKPDKSVPNTPMGEGTREHSTGRDRLDKSAGESSSSRAETPTPARSTRSKVSIYLSKSMKYDVDPRKRSNRPEVIDLHYDRLHNPDHCFHIELRWLNATSKLVEDAVVSWATTAEKYGLKLVEMPISEASSIVETQLFRRPYPVKFMIDPPDPPTTNFYSASSFSSQSIADRHYYHKALLKKHDFVLDLEAASAYPPDVDVSYSWGKPDYRYPQYVHRTGSVLAQITDDGYFLFLANRLFSGRGPTPKDSGRFDRNEFFRPRAATLDPLASPHLSPVVRASVESNTSGQYHAEALNVYRMADELKTEVEALCHDQSRLEAFFVEVAAQAKPASTKVSPTTSLAMDSSIPTLELPASVVGRTISPLPILEGPRPSSSIDAVMRIAGRSPNVEALRHHPS</sequence>
<dbReference type="InterPro" id="IPR000591">
    <property type="entry name" value="DEP_dom"/>
</dbReference>
<evidence type="ECO:0000256" key="2">
    <source>
        <dbReference type="ARBA" id="ARBA00005643"/>
    </source>
</evidence>
<dbReference type="Proteomes" id="UP000224634">
    <property type="component" value="Unassembled WGS sequence"/>
</dbReference>
<dbReference type="Pfam" id="PF12257">
    <property type="entry name" value="IML1"/>
    <property type="match status" value="1"/>
</dbReference>
<dbReference type="GO" id="GO:1990130">
    <property type="term" value="C:GATOR1 complex"/>
    <property type="evidence" value="ECO:0007669"/>
    <property type="project" value="TreeGrafter"/>
</dbReference>
<keyword evidence="5" id="KW-0926">Vacuole</keyword>
<keyword evidence="6" id="KW-0472">Membrane</keyword>
<feature type="compositionally biased region" description="Basic and acidic residues" evidence="7">
    <location>
        <begin position="106"/>
        <end position="123"/>
    </location>
</feature>
<dbReference type="PANTHER" id="PTHR13179:SF8">
    <property type="entry name" value="GATOR COMPLEX PROTEIN DEPDC5"/>
    <property type="match status" value="1"/>
</dbReference>
<dbReference type="InterPro" id="IPR048255">
    <property type="entry name" value="IML1_N"/>
</dbReference>
<feature type="domain" description="DEP" evidence="8">
    <location>
        <begin position="1342"/>
        <end position="1417"/>
    </location>
</feature>
<dbReference type="SUPFAM" id="SSF46785">
    <property type="entry name" value="Winged helix' DNA-binding domain"/>
    <property type="match status" value="1"/>
</dbReference>
<dbReference type="PANTHER" id="PTHR13179">
    <property type="entry name" value="DEP DOMAIN CONTAINING PROTEIN 5"/>
    <property type="match status" value="1"/>
</dbReference>
<protein>
    <recommendedName>
        <fullName evidence="3">Vacuolar membrane-associated protein IML1</fullName>
    </recommendedName>
    <alternativeName>
        <fullName evidence="4">Vacuolar membrane-associated protein iml1</fullName>
    </alternativeName>
</protein>
<feature type="compositionally biased region" description="Basic residues" evidence="7">
    <location>
        <begin position="1"/>
        <end position="11"/>
    </location>
</feature>
<comment type="subcellular location">
    <subcellularLocation>
        <location evidence="1">Vacuole membrane</location>
        <topology evidence="1">Peripheral membrane protein</topology>
    </subcellularLocation>
</comment>
<comment type="similarity">
    <text evidence="2">Belongs to the IML1 family.</text>
</comment>
<dbReference type="Pfam" id="PF00610">
    <property type="entry name" value="DEP"/>
    <property type="match status" value="1"/>
</dbReference>
<dbReference type="GO" id="GO:0005096">
    <property type="term" value="F:GTPase activator activity"/>
    <property type="evidence" value="ECO:0007669"/>
    <property type="project" value="InterPro"/>
</dbReference>
<feature type="compositionally biased region" description="Basic and acidic residues" evidence="7">
    <location>
        <begin position="740"/>
        <end position="775"/>
    </location>
</feature>
<dbReference type="Pfam" id="PF19418">
    <property type="entry name" value="DEPDC5_CTD"/>
    <property type="match status" value="1"/>
</dbReference>
<feature type="region of interest" description="Disordered" evidence="7">
    <location>
        <begin position="849"/>
        <end position="904"/>
    </location>
</feature>
<feature type="region of interest" description="Disordered" evidence="7">
    <location>
        <begin position="662"/>
        <end position="681"/>
    </location>
</feature>
<feature type="compositionally biased region" description="Polar residues" evidence="7">
    <location>
        <begin position="928"/>
        <end position="938"/>
    </location>
</feature>
<feature type="compositionally biased region" description="Polar residues" evidence="7">
    <location>
        <begin position="670"/>
        <end position="681"/>
    </location>
</feature>
<evidence type="ECO:0000256" key="4">
    <source>
        <dbReference type="ARBA" id="ARBA00021881"/>
    </source>
</evidence>
<proteinExistence type="inferred from homology"/>
<dbReference type="SMART" id="SM00049">
    <property type="entry name" value="DEP"/>
    <property type="match status" value="1"/>
</dbReference>
<evidence type="ECO:0000259" key="8">
    <source>
        <dbReference type="PROSITE" id="PS50186"/>
    </source>
</evidence>
<dbReference type="PROSITE" id="PS50186">
    <property type="entry name" value="DEP"/>
    <property type="match status" value="1"/>
</dbReference>
<dbReference type="InterPro" id="IPR036390">
    <property type="entry name" value="WH_DNA-bd_sf"/>
</dbReference>
<feature type="region of interest" description="Disordered" evidence="7">
    <location>
        <begin position="721"/>
        <end position="815"/>
    </location>
</feature>
<feature type="compositionally biased region" description="Basic and acidic residues" evidence="7">
    <location>
        <begin position="1448"/>
        <end position="1463"/>
    </location>
</feature>
<evidence type="ECO:0000313" key="9">
    <source>
        <dbReference type="EMBL" id="PGH19528.1"/>
    </source>
</evidence>
<dbReference type="InterPro" id="IPR045838">
    <property type="entry name" value="DEPDC5_CTD"/>
</dbReference>
<evidence type="ECO:0000256" key="1">
    <source>
        <dbReference type="ARBA" id="ARBA00004148"/>
    </source>
</evidence>
<dbReference type="GO" id="GO:0010508">
    <property type="term" value="P:positive regulation of autophagy"/>
    <property type="evidence" value="ECO:0007669"/>
    <property type="project" value="TreeGrafter"/>
</dbReference>
<feature type="region of interest" description="Disordered" evidence="7">
    <location>
        <begin position="1424"/>
        <end position="1482"/>
    </location>
</feature>
<dbReference type="InterPro" id="IPR057068">
    <property type="entry name" value="IML1_N_fung"/>
</dbReference>
<name>A0A2B7YF45_POLH7</name>
<comment type="caution">
    <text evidence="9">The sequence shown here is derived from an EMBL/GenBank/DDBJ whole genome shotgun (WGS) entry which is preliminary data.</text>
</comment>
<dbReference type="CDD" id="cd04449">
    <property type="entry name" value="DEP_DEPDC5-like"/>
    <property type="match status" value="1"/>
</dbReference>
<dbReference type="GO" id="GO:0005774">
    <property type="term" value="C:vacuolar membrane"/>
    <property type="evidence" value="ECO:0007669"/>
    <property type="project" value="UniProtKB-SubCell"/>
</dbReference>
<accession>A0A2B7YF45</accession>
<dbReference type="InterPro" id="IPR036388">
    <property type="entry name" value="WH-like_DNA-bd_sf"/>
</dbReference>
<evidence type="ECO:0000256" key="6">
    <source>
        <dbReference type="ARBA" id="ARBA00023136"/>
    </source>
</evidence>
<dbReference type="EMBL" id="PDNA01000046">
    <property type="protein sequence ID" value="PGH19528.1"/>
    <property type="molecule type" value="Genomic_DNA"/>
</dbReference>
<dbReference type="OrthoDB" id="39497at2759"/>
<dbReference type="Pfam" id="PF24438">
    <property type="entry name" value="IML1_N_fung"/>
    <property type="match status" value="1"/>
</dbReference>
<evidence type="ECO:0000256" key="7">
    <source>
        <dbReference type="SAM" id="MobiDB-lite"/>
    </source>
</evidence>
<evidence type="ECO:0000256" key="5">
    <source>
        <dbReference type="ARBA" id="ARBA00022554"/>
    </source>
</evidence>
<dbReference type="InterPro" id="IPR027244">
    <property type="entry name" value="IML1"/>
</dbReference>
<dbReference type="GO" id="GO:0035556">
    <property type="term" value="P:intracellular signal transduction"/>
    <property type="evidence" value="ECO:0007669"/>
    <property type="project" value="InterPro"/>
</dbReference>
<dbReference type="GO" id="GO:1904262">
    <property type="term" value="P:negative regulation of TORC1 signaling"/>
    <property type="evidence" value="ECO:0007669"/>
    <property type="project" value="TreeGrafter"/>
</dbReference>
<reference evidence="9 10" key="1">
    <citation type="submission" date="2017-10" db="EMBL/GenBank/DDBJ databases">
        <title>Comparative genomics in systemic dimorphic fungi from Ajellomycetaceae.</title>
        <authorList>
            <person name="Munoz J.F."/>
            <person name="Mcewen J.G."/>
            <person name="Clay O.K."/>
            <person name="Cuomo C.A."/>
        </authorList>
    </citation>
    <scope>NUCLEOTIDE SEQUENCE [LARGE SCALE GENOMIC DNA]</scope>
    <source>
        <strain evidence="9 10">UAMH7299</strain>
    </source>
</reference>
<feature type="region of interest" description="Disordered" evidence="7">
    <location>
        <begin position="1"/>
        <end position="47"/>
    </location>
</feature>
<feature type="compositionally biased region" description="Polar residues" evidence="7">
    <location>
        <begin position="16"/>
        <end position="47"/>
    </location>
</feature>
<evidence type="ECO:0000256" key="3">
    <source>
        <dbReference type="ARBA" id="ARBA00018529"/>
    </source>
</evidence>
<feature type="region of interest" description="Disordered" evidence="7">
    <location>
        <begin position="504"/>
        <end position="536"/>
    </location>
</feature>
<gene>
    <name evidence="9" type="ORF">AJ80_03863</name>
</gene>
<organism evidence="9 10">
    <name type="scientific">Polytolypa hystricis (strain UAMH7299)</name>
    <dbReference type="NCBI Taxonomy" id="1447883"/>
    <lineage>
        <taxon>Eukaryota</taxon>
        <taxon>Fungi</taxon>
        <taxon>Dikarya</taxon>
        <taxon>Ascomycota</taxon>
        <taxon>Pezizomycotina</taxon>
        <taxon>Eurotiomycetes</taxon>
        <taxon>Eurotiomycetidae</taxon>
        <taxon>Onygenales</taxon>
        <taxon>Onygenales incertae sedis</taxon>
        <taxon>Polytolypa</taxon>
    </lineage>
</organism>
<feature type="region of interest" description="Disordered" evidence="7">
    <location>
        <begin position="93"/>
        <end position="138"/>
    </location>
</feature>
<feature type="compositionally biased region" description="Polar residues" evidence="7">
    <location>
        <begin position="859"/>
        <end position="873"/>
    </location>
</feature>
<dbReference type="Gene3D" id="1.10.10.10">
    <property type="entry name" value="Winged helix-like DNA-binding domain superfamily/Winged helix DNA-binding domain"/>
    <property type="match status" value="1"/>
</dbReference>
<keyword evidence="10" id="KW-1185">Reference proteome</keyword>
<evidence type="ECO:0000313" key="10">
    <source>
        <dbReference type="Proteomes" id="UP000224634"/>
    </source>
</evidence>